<proteinExistence type="predicted"/>
<dbReference type="InterPro" id="IPR050469">
    <property type="entry name" value="Diguanylate_Cyclase"/>
</dbReference>
<dbReference type="EMBL" id="UGQM01000001">
    <property type="protein sequence ID" value="STZ45280.1"/>
    <property type="molecule type" value="Genomic_DNA"/>
</dbReference>
<feature type="transmembrane region" description="Helical" evidence="1">
    <location>
        <begin position="31"/>
        <end position="51"/>
    </location>
</feature>
<keyword evidence="1" id="KW-0472">Membrane</keyword>
<dbReference type="Proteomes" id="UP000254291">
    <property type="component" value="Unassembled WGS sequence"/>
</dbReference>
<dbReference type="SMART" id="SM00267">
    <property type="entry name" value="GGDEF"/>
    <property type="match status" value="1"/>
</dbReference>
<keyword evidence="1" id="KW-0812">Transmembrane</keyword>
<dbReference type="PROSITE" id="PS50887">
    <property type="entry name" value="GGDEF"/>
    <property type="match status" value="1"/>
</dbReference>
<feature type="transmembrane region" description="Helical" evidence="1">
    <location>
        <begin position="109"/>
        <end position="125"/>
    </location>
</feature>
<dbReference type="GO" id="GO:0043709">
    <property type="term" value="P:cell adhesion involved in single-species biofilm formation"/>
    <property type="evidence" value="ECO:0007669"/>
    <property type="project" value="TreeGrafter"/>
</dbReference>
<protein>
    <submittedName>
        <fullName evidence="3">Diguanylate cyclase</fullName>
        <ecNumber evidence="3">2.7.7.65</ecNumber>
    </submittedName>
</protein>
<dbReference type="EC" id="2.7.7.65" evidence="3"/>
<dbReference type="AlphaFoldDB" id="A0A378SR98"/>
<dbReference type="SUPFAM" id="SSF55073">
    <property type="entry name" value="Nucleotide cyclase"/>
    <property type="match status" value="1"/>
</dbReference>
<feature type="transmembrane region" description="Helical" evidence="1">
    <location>
        <begin position="57"/>
        <end position="76"/>
    </location>
</feature>
<reference evidence="3 4" key="1">
    <citation type="submission" date="2018-06" db="EMBL/GenBank/DDBJ databases">
        <authorList>
            <consortium name="Pathogen Informatics"/>
            <person name="Doyle S."/>
        </authorList>
    </citation>
    <scope>NUCLEOTIDE SEQUENCE [LARGE SCALE GENOMIC DNA]</scope>
    <source>
        <strain evidence="3 4">NCTC10742</strain>
    </source>
</reference>
<gene>
    <name evidence="3" type="primary">ydaM_4</name>
    <name evidence="3" type="ORF">NCTC10742_04531</name>
</gene>
<dbReference type="RefSeq" id="WP_115329073.1">
    <property type="nucleotide sequence ID" value="NZ_JACKST010000087.1"/>
</dbReference>
<dbReference type="PANTHER" id="PTHR45138">
    <property type="entry name" value="REGULATORY COMPONENTS OF SENSORY TRANSDUCTION SYSTEM"/>
    <property type="match status" value="1"/>
</dbReference>
<feature type="domain" description="GGDEF" evidence="2">
    <location>
        <begin position="224"/>
        <end position="356"/>
    </location>
</feature>
<dbReference type="PANTHER" id="PTHR45138:SF9">
    <property type="entry name" value="DIGUANYLATE CYCLASE DGCM-RELATED"/>
    <property type="match status" value="1"/>
</dbReference>
<dbReference type="CDD" id="cd01949">
    <property type="entry name" value="GGDEF"/>
    <property type="match status" value="1"/>
</dbReference>
<feature type="transmembrane region" description="Helical" evidence="1">
    <location>
        <begin position="85"/>
        <end position="103"/>
    </location>
</feature>
<dbReference type="Gene3D" id="3.30.70.270">
    <property type="match status" value="1"/>
</dbReference>
<dbReference type="InterPro" id="IPR043128">
    <property type="entry name" value="Rev_trsase/Diguanyl_cyclase"/>
</dbReference>
<keyword evidence="1" id="KW-1133">Transmembrane helix</keyword>
<evidence type="ECO:0000313" key="4">
    <source>
        <dbReference type="Proteomes" id="UP000254291"/>
    </source>
</evidence>
<dbReference type="Pfam" id="PF00990">
    <property type="entry name" value="GGDEF"/>
    <property type="match status" value="1"/>
</dbReference>
<evidence type="ECO:0000313" key="3">
    <source>
        <dbReference type="EMBL" id="STZ45280.1"/>
    </source>
</evidence>
<feature type="transmembrane region" description="Helical" evidence="1">
    <location>
        <begin position="132"/>
        <end position="151"/>
    </location>
</feature>
<name>A0A378SR98_9MYCO</name>
<dbReference type="GO" id="GO:1902201">
    <property type="term" value="P:negative regulation of bacterial-type flagellum-dependent cell motility"/>
    <property type="evidence" value="ECO:0007669"/>
    <property type="project" value="TreeGrafter"/>
</dbReference>
<sequence>MQRDQRHSDHYEWFSDFLDARGVAMYVRAGLAAIGLLMAVSSVILALGAGGPTTQPYVAMMWTAAAGGVAGAALWVRRWPTRRQSAAFAAVTTCSITLACLAYPDPLAALLGCITFMTIGAYLAFFHSTRSVLCVVALAVVVASVHAVELAMAGRPALAAVDLFIVVQANLAMPLAIHSLLRALRGDLVHALSDANHDPLTGLLNRRAFRTQTLNLFDRPGDARHLVVALIDLDKFKALNDTHGHHVGDQALVAVADTLRATATSSAVISRSGGEEFLIADVAPTDEATKRYQGLCEAIAALPIPVTASVGTATAALDIIADRDPDDVVDHLIAAADMAMYRAKRNGGNQCHHHGSWPALGSAP</sequence>
<evidence type="ECO:0000259" key="2">
    <source>
        <dbReference type="PROSITE" id="PS50887"/>
    </source>
</evidence>
<dbReference type="InterPro" id="IPR029787">
    <property type="entry name" value="Nucleotide_cyclase"/>
</dbReference>
<dbReference type="GO" id="GO:0052621">
    <property type="term" value="F:diguanylate cyclase activity"/>
    <property type="evidence" value="ECO:0007669"/>
    <property type="project" value="UniProtKB-EC"/>
</dbReference>
<accession>A0A378SR98</accession>
<keyword evidence="3" id="KW-0548">Nucleotidyltransferase</keyword>
<dbReference type="InterPro" id="IPR000160">
    <property type="entry name" value="GGDEF_dom"/>
</dbReference>
<evidence type="ECO:0000256" key="1">
    <source>
        <dbReference type="SAM" id="Phobius"/>
    </source>
</evidence>
<organism evidence="3 4">
    <name type="scientific">Mycolicibacterium gilvum</name>
    <dbReference type="NCBI Taxonomy" id="1804"/>
    <lineage>
        <taxon>Bacteria</taxon>
        <taxon>Bacillati</taxon>
        <taxon>Actinomycetota</taxon>
        <taxon>Actinomycetes</taxon>
        <taxon>Mycobacteriales</taxon>
        <taxon>Mycobacteriaceae</taxon>
        <taxon>Mycolicibacterium</taxon>
    </lineage>
</organism>
<keyword evidence="3" id="KW-0808">Transferase</keyword>
<dbReference type="GO" id="GO:0005886">
    <property type="term" value="C:plasma membrane"/>
    <property type="evidence" value="ECO:0007669"/>
    <property type="project" value="TreeGrafter"/>
</dbReference>
<dbReference type="NCBIfam" id="TIGR00254">
    <property type="entry name" value="GGDEF"/>
    <property type="match status" value="1"/>
</dbReference>